<dbReference type="AlphaFoldDB" id="A0A4Y2AJH8"/>
<evidence type="ECO:0000313" key="2">
    <source>
        <dbReference type="Proteomes" id="UP000499080"/>
    </source>
</evidence>
<accession>A0A4Y2AJH8</accession>
<keyword evidence="2" id="KW-1185">Reference proteome</keyword>
<dbReference type="Proteomes" id="UP000499080">
    <property type="component" value="Unassembled WGS sequence"/>
</dbReference>
<dbReference type="EMBL" id="BGPR01000020">
    <property type="protein sequence ID" value="GBL80022.1"/>
    <property type="molecule type" value="Genomic_DNA"/>
</dbReference>
<evidence type="ECO:0008006" key="3">
    <source>
        <dbReference type="Google" id="ProtNLM"/>
    </source>
</evidence>
<sequence length="134" mass="15811">MYLADTLSRTYVQDTIKDYPEMMYIVHSISKHLPMSENRINQFKQETKAVSYLQIVLKYIKEGWLVSLKNVPNIVKPYFKAQNDLHTNEGLIFLGDKIVVPYTLRRNMLQLIHEAHFGMEKCKKRARELMYGQA</sequence>
<proteinExistence type="predicted"/>
<dbReference type="Gene3D" id="1.10.340.70">
    <property type="match status" value="1"/>
</dbReference>
<dbReference type="InterPro" id="IPR050951">
    <property type="entry name" value="Retrovirus_Pol_polyprotein"/>
</dbReference>
<evidence type="ECO:0000313" key="1">
    <source>
        <dbReference type="EMBL" id="GBL80022.1"/>
    </source>
</evidence>
<dbReference type="PANTHER" id="PTHR37984:SF8">
    <property type="entry name" value="CCHC-TYPE DOMAIN-CONTAINING PROTEIN"/>
    <property type="match status" value="1"/>
</dbReference>
<protein>
    <recommendedName>
        <fullName evidence="3">Integrase zinc-binding domain-containing protein</fullName>
    </recommendedName>
</protein>
<reference evidence="1 2" key="1">
    <citation type="journal article" date="2019" name="Sci. Rep.">
        <title>Orb-weaving spider Araneus ventricosus genome elucidates the spidroin gene catalogue.</title>
        <authorList>
            <person name="Kono N."/>
            <person name="Nakamura H."/>
            <person name="Ohtoshi R."/>
            <person name="Moran D.A.P."/>
            <person name="Shinohara A."/>
            <person name="Yoshida Y."/>
            <person name="Fujiwara M."/>
            <person name="Mori M."/>
            <person name="Tomita M."/>
            <person name="Arakawa K."/>
        </authorList>
    </citation>
    <scope>NUCLEOTIDE SEQUENCE [LARGE SCALE GENOMIC DNA]</scope>
</reference>
<dbReference type="OrthoDB" id="2286242at2759"/>
<dbReference type="PANTHER" id="PTHR37984">
    <property type="entry name" value="PROTEIN CBG26694"/>
    <property type="match status" value="1"/>
</dbReference>
<organism evidence="1 2">
    <name type="scientific">Araneus ventricosus</name>
    <name type="common">Orbweaver spider</name>
    <name type="synonym">Epeira ventricosa</name>
    <dbReference type="NCBI Taxonomy" id="182803"/>
    <lineage>
        <taxon>Eukaryota</taxon>
        <taxon>Metazoa</taxon>
        <taxon>Ecdysozoa</taxon>
        <taxon>Arthropoda</taxon>
        <taxon>Chelicerata</taxon>
        <taxon>Arachnida</taxon>
        <taxon>Araneae</taxon>
        <taxon>Araneomorphae</taxon>
        <taxon>Entelegynae</taxon>
        <taxon>Araneoidea</taxon>
        <taxon>Araneidae</taxon>
        <taxon>Araneus</taxon>
    </lineage>
</organism>
<name>A0A4Y2AJH8_ARAVE</name>
<comment type="caution">
    <text evidence="1">The sequence shown here is derived from an EMBL/GenBank/DDBJ whole genome shotgun (WGS) entry which is preliminary data.</text>
</comment>
<gene>
    <name evidence="1" type="ORF">AVEN_29040_1</name>
</gene>